<dbReference type="GO" id="GO:0008652">
    <property type="term" value="P:amino acid biosynthetic process"/>
    <property type="evidence" value="ECO:0007669"/>
    <property type="project" value="UniProtKB-KW"/>
</dbReference>
<comment type="pathway">
    <text evidence="1 7">Metabolic intermediate biosynthesis; chorismate biosynthesis; chorismate from D-erythrose 4-phosphate and phosphoenolpyruvate: step 6/7.</text>
</comment>
<name>A0A2U1B7M8_9BACT</name>
<proteinExistence type="inferred from homology"/>
<feature type="binding site" evidence="7">
    <location>
        <position position="376"/>
    </location>
    <ligand>
        <name>phosphoenolpyruvate</name>
        <dbReference type="ChEBI" id="CHEBI:58702"/>
    </ligand>
</feature>
<dbReference type="NCBIfam" id="TIGR01356">
    <property type="entry name" value="aroA"/>
    <property type="match status" value="1"/>
</dbReference>
<keyword evidence="4 7" id="KW-0808">Transferase</keyword>
<dbReference type="InterPro" id="IPR023193">
    <property type="entry name" value="EPSP_synthase_CS"/>
</dbReference>
<reference evidence="9 10" key="1">
    <citation type="submission" date="2018-04" db="EMBL/GenBank/DDBJ databases">
        <title>Genomic Encyclopedia of Type Strains, Phase IV (KMG-IV): sequencing the most valuable type-strain genomes for metagenomic binning, comparative biology and taxonomic classification.</title>
        <authorList>
            <person name="Goeker M."/>
        </authorList>
    </citation>
    <scope>NUCLEOTIDE SEQUENCE [LARGE SCALE GENOMIC DNA]</scope>
    <source>
        <strain evidence="9 10">DSM 14823</strain>
    </source>
</reference>
<feature type="active site" description="Proton acceptor" evidence="7">
    <location>
        <position position="304"/>
    </location>
</feature>
<dbReference type="UniPathway" id="UPA00053">
    <property type="reaction ID" value="UER00089"/>
</dbReference>
<dbReference type="GO" id="GO:0009423">
    <property type="term" value="P:chorismate biosynthetic process"/>
    <property type="evidence" value="ECO:0007669"/>
    <property type="project" value="UniProtKB-UniRule"/>
</dbReference>
<dbReference type="InterPro" id="IPR036968">
    <property type="entry name" value="Enolpyruvate_Tfrase_sf"/>
</dbReference>
<feature type="binding site" evidence="7">
    <location>
        <position position="91"/>
    </location>
    <ligand>
        <name>phosphoenolpyruvate</name>
        <dbReference type="ChEBI" id="CHEBI:58702"/>
    </ligand>
</feature>
<feature type="binding site" evidence="7">
    <location>
        <position position="20"/>
    </location>
    <ligand>
        <name>3-phosphoshikimate</name>
        <dbReference type="ChEBI" id="CHEBI:145989"/>
    </ligand>
</feature>
<dbReference type="PANTHER" id="PTHR21090:SF5">
    <property type="entry name" value="PENTAFUNCTIONAL AROM POLYPEPTIDE"/>
    <property type="match status" value="1"/>
</dbReference>
<dbReference type="PIRSF" id="PIRSF000505">
    <property type="entry name" value="EPSPS"/>
    <property type="match status" value="1"/>
</dbReference>
<feature type="binding site" evidence="7">
    <location>
        <position position="21"/>
    </location>
    <ligand>
        <name>3-phosphoshikimate</name>
        <dbReference type="ChEBI" id="CHEBI:145989"/>
    </ligand>
</feature>
<dbReference type="PROSITE" id="PS00885">
    <property type="entry name" value="EPSP_SYNTHASE_2"/>
    <property type="match status" value="1"/>
</dbReference>
<dbReference type="Pfam" id="PF00275">
    <property type="entry name" value="EPSP_synthase"/>
    <property type="match status" value="1"/>
</dbReference>
<feature type="binding site" evidence="7">
    <location>
        <position position="25"/>
    </location>
    <ligand>
        <name>3-phosphoshikimate</name>
        <dbReference type="ChEBI" id="CHEBI:145989"/>
    </ligand>
</feature>
<dbReference type="InterPro" id="IPR001986">
    <property type="entry name" value="Enolpyruvate_Tfrase_dom"/>
</dbReference>
<gene>
    <name evidence="7" type="primary">aroA</name>
    <name evidence="9" type="ORF">C8D82_10644</name>
</gene>
<accession>A0A2U1B7M8</accession>
<evidence type="ECO:0000256" key="1">
    <source>
        <dbReference type="ARBA" id="ARBA00004811"/>
    </source>
</evidence>
<dbReference type="EMBL" id="QEKH01000006">
    <property type="protein sequence ID" value="PVY44527.1"/>
    <property type="molecule type" value="Genomic_DNA"/>
</dbReference>
<evidence type="ECO:0000313" key="10">
    <source>
        <dbReference type="Proteomes" id="UP000245959"/>
    </source>
</evidence>
<comment type="caution">
    <text evidence="9">The sequence shown here is derived from an EMBL/GenBank/DDBJ whole genome shotgun (WGS) entry which is preliminary data.</text>
</comment>
<dbReference type="OrthoDB" id="9809920at2"/>
<dbReference type="RefSeq" id="WP_116883162.1">
    <property type="nucleotide sequence ID" value="NZ_CABMMC010000005.1"/>
</dbReference>
<dbReference type="CDD" id="cd01556">
    <property type="entry name" value="EPSP_synthase"/>
    <property type="match status" value="1"/>
</dbReference>
<feature type="binding site" evidence="7">
    <location>
        <position position="161"/>
    </location>
    <ligand>
        <name>3-phosphoshikimate</name>
        <dbReference type="ChEBI" id="CHEBI:145989"/>
    </ligand>
</feature>
<comment type="subcellular location">
    <subcellularLocation>
        <location evidence="7">Cytoplasm</location>
    </subcellularLocation>
</comment>
<feature type="binding site" evidence="7">
    <location>
        <position position="335"/>
    </location>
    <ligand>
        <name>phosphoenolpyruvate</name>
        <dbReference type="ChEBI" id="CHEBI:58702"/>
    </ligand>
</feature>
<feature type="binding site" evidence="7">
    <location>
        <position position="163"/>
    </location>
    <ligand>
        <name>phosphoenolpyruvate</name>
        <dbReference type="ChEBI" id="CHEBI:58702"/>
    </ligand>
</feature>
<keyword evidence="3 7" id="KW-0028">Amino-acid biosynthesis</keyword>
<dbReference type="GO" id="GO:0005737">
    <property type="term" value="C:cytoplasm"/>
    <property type="evidence" value="ECO:0007669"/>
    <property type="project" value="UniProtKB-SubCell"/>
</dbReference>
<dbReference type="Proteomes" id="UP000245959">
    <property type="component" value="Unassembled WGS sequence"/>
</dbReference>
<evidence type="ECO:0000256" key="5">
    <source>
        <dbReference type="ARBA" id="ARBA00023141"/>
    </source>
</evidence>
<feature type="binding site" evidence="7">
    <location>
        <position position="331"/>
    </location>
    <ligand>
        <name>3-phosphoshikimate</name>
        <dbReference type="ChEBI" id="CHEBI:145989"/>
    </ligand>
</feature>
<comment type="similarity">
    <text evidence="2 7">Belongs to the EPSP synthase family.</text>
</comment>
<sequence length="422" mass="44897">MKLLVKPSRICGSIAVTGSKSHTIRGIAAALMADGVSTLYAPLESADTRSTLEAAKLFGAKVREFPDRWEITGTGGRFADPGRTVDLGNSGTGLRMLTSLAALQGFRIGFDGDASLRTRLMSGLLGALEKLGATVESSNGKCPFSIRGPLRGGATTVDGTTSQFLTSLLFALPNVGGDSTVDLEFLHEKPYIDITLSWLDSFGIRYRRSDDMLHWEIPGGQHIPAFRRVIPADFSTAAFPLVAAALAGDGVEIRNLDFSDAQGDKHVFRLLEEMGAVIERGGQLRVLPGGRLAGCVLDLNSTPDALPVMAVAAALADGETRLENVPQARVKETDRIAVMNAELTRMGADIEELPDGMIIRGGRLHGAQVHSHADHRIAMALAVAALAADGETVIEQAEAASVTYPGFIRDFRELGADFTVME</sequence>
<dbReference type="InterPro" id="IPR006264">
    <property type="entry name" value="EPSP_synthase"/>
</dbReference>
<comment type="caution">
    <text evidence="7">Lacks conserved residue(s) required for the propagation of feature annotation.</text>
</comment>
<dbReference type="GO" id="GO:0003866">
    <property type="term" value="F:3-phosphoshikimate 1-carboxyvinyltransferase activity"/>
    <property type="evidence" value="ECO:0007669"/>
    <property type="project" value="UniProtKB-UniRule"/>
</dbReference>
<feature type="binding site" evidence="7">
    <location>
        <position position="20"/>
    </location>
    <ligand>
        <name>phosphoenolpyruvate</name>
        <dbReference type="ChEBI" id="CHEBI:58702"/>
    </ligand>
</feature>
<evidence type="ECO:0000259" key="8">
    <source>
        <dbReference type="Pfam" id="PF00275"/>
    </source>
</evidence>
<dbReference type="EC" id="2.5.1.19" evidence="7"/>
<keyword evidence="10" id="KW-1185">Reference proteome</keyword>
<protein>
    <recommendedName>
        <fullName evidence="7">3-phosphoshikimate 1-carboxyvinyltransferase</fullName>
        <ecNumber evidence="7">2.5.1.19</ecNumber>
    </recommendedName>
    <alternativeName>
        <fullName evidence="7">5-enolpyruvylshikimate-3-phosphate synthase</fullName>
        <shortName evidence="7">EPSP synthase</shortName>
        <shortName evidence="7">EPSPS</shortName>
    </alternativeName>
</protein>
<dbReference type="HAMAP" id="MF_00210">
    <property type="entry name" value="EPSP_synth"/>
    <property type="match status" value="1"/>
</dbReference>
<evidence type="ECO:0000256" key="4">
    <source>
        <dbReference type="ARBA" id="ARBA00022679"/>
    </source>
</evidence>
<evidence type="ECO:0000256" key="3">
    <source>
        <dbReference type="ARBA" id="ARBA00022605"/>
    </source>
</evidence>
<dbReference type="AlphaFoldDB" id="A0A2U1B7M8"/>
<feature type="binding site" evidence="7">
    <location>
        <position position="162"/>
    </location>
    <ligand>
        <name>3-phosphoshikimate</name>
        <dbReference type="ChEBI" id="CHEBI:145989"/>
    </ligand>
</feature>
<comment type="subunit">
    <text evidence="7">Monomer.</text>
</comment>
<dbReference type="PROSITE" id="PS00104">
    <property type="entry name" value="EPSP_SYNTHASE_1"/>
    <property type="match status" value="1"/>
</dbReference>
<dbReference type="SUPFAM" id="SSF55205">
    <property type="entry name" value="EPT/RTPC-like"/>
    <property type="match status" value="1"/>
</dbReference>
<dbReference type="GO" id="GO:0009073">
    <property type="term" value="P:aromatic amino acid family biosynthetic process"/>
    <property type="evidence" value="ECO:0007669"/>
    <property type="project" value="UniProtKB-KW"/>
</dbReference>
<comment type="catalytic activity">
    <reaction evidence="6">
        <text>3-phosphoshikimate + phosphoenolpyruvate = 5-O-(1-carboxyvinyl)-3-phosphoshikimate + phosphate</text>
        <dbReference type="Rhea" id="RHEA:21256"/>
        <dbReference type="ChEBI" id="CHEBI:43474"/>
        <dbReference type="ChEBI" id="CHEBI:57701"/>
        <dbReference type="ChEBI" id="CHEBI:58702"/>
        <dbReference type="ChEBI" id="CHEBI:145989"/>
        <dbReference type="EC" id="2.5.1.19"/>
    </reaction>
    <physiologicalReaction direction="left-to-right" evidence="6">
        <dbReference type="Rhea" id="RHEA:21257"/>
    </physiologicalReaction>
</comment>
<dbReference type="InterPro" id="IPR013792">
    <property type="entry name" value="RNA3'P_cycl/enolpyr_Trfase_a/b"/>
</dbReference>
<evidence type="ECO:0000256" key="7">
    <source>
        <dbReference type="HAMAP-Rule" id="MF_00210"/>
    </source>
</evidence>
<evidence type="ECO:0000256" key="2">
    <source>
        <dbReference type="ARBA" id="ARBA00009948"/>
    </source>
</evidence>
<evidence type="ECO:0000256" key="6">
    <source>
        <dbReference type="ARBA" id="ARBA00044633"/>
    </source>
</evidence>
<dbReference type="GeneID" id="78294480"/>
<feature type="domain" description="Enolpyruvate transferase" evidence="8">
    <location>
        <begin position="6"/>
        <end position="409"/>
    </location>
</feature>
<evidence type="ECO:0000313" key="9">
    <source>
        <dbReference type="EMBL" id="PVY44527.1"/>
    </source>
</evidence>
<dbReference type="Gene3D" id="3.65.10.10">
    <property type="entry name" value="Enolpyruvate transferase domain"/>
    <property type="match status" value="2"/>
</dbReference>
<feature type="binding site" evidence="7">
    <location>
        <position position="304"/>
    </location>
    <ligand>
        <name>3-phosphoshikimate</name>
        <dbReference type="ChEBI" id="CHEBI:145989"/>
    </ligand>
</feature>
<organism evidence="9 10">
    <name type="scientific">Victivallis vadensis</name>
    <dbReference type="NCBI Taxonomy" id="172901"/>
    <lineage>
        <taxon>Bacteria</taxon>
        <taxon>Pseudomonadati</taxon>
        <taxon>Lentisphaerota</taxon>
        <taxon>Lentisphaeria</taxon>
        <taxon>Victivallales</taxon>
        <taxon>Victivallaceae</taxon>
        <taxon>Victivallis</taxon>
    </lineage>
</organism>
<keyword evidence="7" id="KW-0963">Cytoplasm</keyword>
<dbReference type="PANTHER" id="PTHR21090">
    <property type="entry name" value="AROM/DEHYDROQUINATE SYNTHASE"/>
    <property type="match status" value="1"/>
</dbReference>
<feature type="binding site" evidence="7">
    <location>
        <position position="327"/>
    </location>
    <ligand>
        <name>3-phosphoshikimate</name>
        <dbReference type="ChEBI" id="CHEBI:145989"/>
    </ligand>
</feature>
<keyword evidence="5 7" id="KW-0057">Aromatic amino acid biosynthesis</keyword>
<comment type="function">
    <text evidence="7">Catalyzes the transfer of the enolpyruvyl moiety of phosphoenolpyruvate (PEP) to the 5-hydroxyl of shikimate-3-phosphate (S3P) to produce enolpyruvyl shikimate-3-phosphate and inorganic phosphate.</text>
</comment>
<feature type="binding site" evidence="7">
    <location>
        <position position="119"/>
    </location>
    <ligand>
        <name>phosphoenolpyruvate</name>
        <dbReference type="ChEBI" id="CHEBI:58702"/>
    </ligand>
</feature>
<feature type="binding site" evidence="7">
    <location>
        <position position="163"/>
    </location>
    <ligand>
        <name>3-phosphoshikimate</name>
        <dbReference type="ChEBI" id="CHEBI:145989"/>
    </ligand>
</feature>